<dbReference type="AlphaFoldDB" id="A0A1Y5TPS9"/>
<comment type="similarity">
    <text evidence="1">Belongs to the ATP-dependent AMP-binding enzyme family.</text>
</comment>
<comment type="catalytic activity">
    <reaction evidence="3">
        <text>3-(methylsulfanyl)propanoate + ATP + CoA = 3-(methylsulfanyl)propanoyl-CoA + AMP + diphosphate</text>
        <dbReference type="Rhea" id="RHEA:43052"/>
        <dbReference type="ChEBI" id="CHEBI:30616"/>
        <dbReference type="ChEBI" id="CHEBI:33019"/>
        <dbReference type="ChEBI" id="CHEBI:49016"/>
        <dbReference type="ChEBI" id="CHEBI:57287"/>
        <dbReference type="ChEBI" id="CHEBI:82815"/>
        <dbReference type="ChEBI" id="CHEBI:456215"/>
        <dbReference type="EC" id="6.2.1.44"/>
    </reaction>
    <physiologicalReaction direction="left-to-right" evidence="3">
        <dbReference type="Rhea" id="RHEA:43053"/>
    </physiologicalReaction>
</comment>
<reference evidence="8 9" key="1">
    <citation type="submission" date="2017-03" db="EMBL/GenBank/DDBJ databases">
        <authorList>
            <person name="Afonso C.L."/>
            <person name="Miller P.J."/>
            <person name="Scott M.A."/>
            <person name="Spackman E."/>
            <person name="Goraichik I."/>
            <person name="Dimitrov K.M."/>
            <person name="Suarez D.L."/>
            <person name="Swayne D.E."/>
        </authorList>
    </citation>
    <scope>NUCLEOTIDE SEQUENCE [LARGE SCALE GENOMIC DNA]</scope>
    <source>
        <strain evidence="8 9">CECT 7691</strain>
    </source>
</reference>
<dbReference type="GO" id="GO:0031956">
    <property type="term" value="F:medium-chain fatty acid-CoA ligase activity"/>
    <property type="evidence" value="ECO:0007669"/>
    <property type="project" value="TreeGrafter"/>
</dbReference>
<dbReference type="OrthoDB" id="9803968at2"/>
<accession>A0A1Y5TPS9</accession>
<dbReference type="PROSITE" id="PS00455">
    <property type="entry name" value="AMP_BINDING"/>
    <property type="match status" value="1"/>
</dbReference>
<dbReference type="Proteomes" id="UP000193200">
    <property type="component" value="Unassembled WGS sequence"/>
</dbReference>
<dbReference type="InterPro" id="IPR000873">
    <property type="entry name" value="AMP-dep_synth/lig_dom"/>
</dbReference>
<dbReference type="RefSeq" id="WP_139839723.1">
    <property type="nucleotide sequence ID" value="NZ_FWFR01000002.1"/>
</dbReference>
<dbReference type="InParanoid" id="A0A1Y5TPS9"/>
<protein>
    <recommendedName>
        <fullName evidence="5">3-methylmercaptopropionyl-CoA ligase</fullName>
        <ecNumber evidence="4">6.2.1.44</ecNumber>
    </recommendedName>
</protein>
<sequence length="523" mass="57093">MSKKGRLRQGRDEHRGVSWMIHSEDWIAYHAAASPDREALHDLSSGRHFSYSEMDGRVRRAALYLRGDLGVEEGDRVAVLSQNDSDVFEIQFACRRLGAIFVPLNWRLAVPELEYIWADSSPKVLLYGEEFSDVVEQLRERGGIRTTASLNNGKESEYESGLSRADGCLESVQPGLDDIWTILYTSGTSGRPKGALITYSMALFNAVDCAIAGDLTSRAKNLVLLPTFHTGGLNVWANPLFQAGGCNVVMRVFEPALLLQCLSDKQLNITHTLGVPTNFLMMAQEHGFADADLSHVNCLCVGGAAASEALIRDYDAVGVKLRAMYGMTEIGPLGLSLPGDKGLAKIGSSGLPTMHTEMKICEPGGGAVKCGDVGELMIKGPSVTPGYWNKPEESAAAFSEDGWFHTGDAARQDEDGFYYIVDRWKDMFISGGENVYPVEVENAIYQLKGVLETAVVGVADEKWGEVGRAFVVLKEGAKVDEAAVIAHCKTRLAGYKVPKQIRLVKELPHNATGKILKHQLPRI</sequence>
<gene>
    <name evidence="8" type="ORF">OCH7691_03116</name>
</gene>
<dbReference type="InterPro" id="IPR045851">
    <property type="entry name" value="AMP-bd_C_sf"/>
</dbReference>
<feature type="domain" description="AMP-binding enzyme C-terminal" evidence="7">
    <location>
        <begin position="439"/>
        <end position="514"/>
    </location>
</feature>
<dbReference type="Pfam" id="PF13193">
    <property type="entry name" value="AMP-binding_C"/>
    <property type="match status" value="1"/>
</dbReference>
<dbReference type="GO" id="GO:0006631">
    <property type="term" value="P:fatty acid metabolic process"/>
    <property type="evidence" value="ECO:0007669"/>
    <property type="project" value="TreeGrafter"/>
</dbReference>
<evidence type="ECO:0000259" key="6">
    <source>
        <dbReference type="Pfam" id="PF00501"/>
    </source>
</evidence>
<evidence type="ECO:0000256" key="5">
    <source>
        <dbReference type="ARBA" id="ARBA00067668"/>
    </source>
</evidence>
<dbReference type="FunFam" id="3.30.300.30:FF:000008">
    <property type="entry name" value="2,3-dihydroxybenzoate-AMP ligase"/>
    <property type="match status" value="1"/>
</dbReference>
<name>A0A1Y5TPS9_9PROT</name>
<dbReference type="PANTHER" id="PTHR43201">
    <property type="entry name" value="ACYL-COA SYNTHETASE"/>
    <property type="match status" value="1"/>
</dbReference>
<dbReference type="InterPro" id="IPR025110">
    <property type="entry name" value="AMP-bd_C"/>
</dbReference>
<dbReference type="Gene3D" id="3.40.50.12780">
    <property type="entry name" value="N-terminal domain of ligase-like"/>
    <property type="match status" value="1"/>
</dbReference>
<dbReference type="SUPFAM" id="SSF56801">
    <property type="entry name" value="Acetyl-CoA synthetase-like"/>
    <property type="match status" value="1"/>
</dbReference>
<keyword evidence="2 8" id="KW-0436">Ligase</keyword>
<feature type="domain" description="AMP-dependent synthetase/ligase" evidence="6">
    <location>
        <begin position="30"/>
        <end position="388"/>
    </location>
</feature>
<dbReference type="EMBL" id="FWFR01000002">
    <property type="protein sequence ID" value="SLN67140.1"/>
    <property type="molecule type" value="Genomic_DNA"/>
</dbReference>
<dbReference type="InterPro" id="IPR020845">
    <property type="entry name" value="AMP-binding_CS"/>
</dbReference>
<organism evidence="8 9">
    <name type="scientific">Oceanibacterium hippocampi</name>
    <dbReference type="NCBI Taxonomy" id="745714"/>
    <lineage>
        <taxon>Bacteria</taxon>
        <taxon>Pseudomonadati</taxon>
        <taxon>Pseudomonadota</taxon>
        <taxon>Alphaproteobacteria</taxon>
        <taxon>Sneathiellales</taxon>
        <taxon>Sneathiellaceae</taxon>
        <taxon>Oceanibacterium</taxon>
    </lineage>
</organism>
<dbReference type="Gene3D" id="3.30.300.30">
    <property type="match status" value="1"/>
</dbReference>
<keyword evidence="9" id="KW-1185">Reference proteome</keyword>
<proteinExistence type="inferred from homology"/>
<evidence type="ECO:0000259" key="7">
    <source>
        <dbReference type="Pfam" id="PF13193"/>
    </source>
</evidence>
<evidence type="ECO:0000313" key="8">
    <source>
        <dbReference type="EMBL" id="SLN67140.1"/>
    </source>
</evidence>
<evidence type="ECO:0000256" key="2">
    <source>
        <dbReference type="ARBA" id="ARBA00022598"/>
    </source>
</evidence>
<dbReference type="Pfam" id="PF00501">
    <property type="entry name" value="AMP-binding"/>
    <property type="match status" value="1"/>
</dbReference>
<evidence type="ECO:0000256" key="3">
    <source>
        <dbReference type="ARBA" id="ARBA00051915"/>
    </source>
</evidence>
<evidence type="ECO:0000313" key="9">
    <source>
        <dbReference type="Proteomes" id="UP000193200"/>
    </source>
</evidence>
<dbReference type="CDD" id="cd17631">
    <property type="entry name" value="FACL_FadD13-like"/>
    <property type="match status" value="1"/>
</dbReference>
<dbReference type="PANTHER" id="PTHR43201:SF5">
    <property type="entry name" value="MEDIUM-CHAIN ACYL-COA LIGASE ACSF2, MITOCHONDRIAL"/>
    <property type="match status" value="1"/>
</dbReference>
<evidence type="ECO:0000256" key="4">
    <source>
        <dbReference type="ARBA" id="ARBA00066616"/>
    </source>
</evidence>
<dbReference type="InterPro" id="IPR042099">
    <property type="entry name" value="ANL_N_sf"/>
</dbReference>
<dbReference type="EC" id="6.2.1.44" evidence="4"/>
<evidence type="ECO:0000256" key="1">
    <source>
        <dbReference type="ARBA" id="ARBA00006432"/>
    </source>
</evidence>